<dbReference type="EMBL" id="AP024444">
    <property type="protein sequence ID" value="BCS20689.1"/>
    <property type="molecule type" value="Genomic_DNA"/>
</dbReference>
<sequence>MSVQNMSRKSWESLSSTFSHLEVSLSRDSCYASDDVSVTSTQPVTLNPAVMQSVVPSTETLHQFPKPILKRPYAEIEEDEESESGYASDSSEYNPDYIFEETDGDMCDIPDWDDTSEIMSELCIDDIESFDGSFISFESMVRFDSNVHYIEPQEYDDNENGDAGGAGNAGMTCHEMMEIARASSYPNKSHEETYSGAETSDVDDVNHEAISDSIEQLPEHTDDIVDLDKRLFVAYMNGINSIANPEYKTRLRARVADFKSGRVPSPFLDLDSANAVYLDTVLSHVIGTFRNIVVKDEFFDLVRVNSETGHICPETGSNRDMFDKIEHLLCERLTNGDVNIGPDELSFFASGVAYALENWRCYSSSSAIHSTNDGYNSTSSQNKQTKSPATDDRIQRCTNSYETEMHLSGI</sequence>
<accession>A0A7R7XG70</accession>
<reference evidence="2" key="1">
    <citation type="submission" date="2021-01" db="EMBL/GenBank/DDBJ databases">
        <authorList>
            <consortium name="Aspergillus puulaauensis MK2 genome sequencing consortium"/>
            <person name="Kazuki M."/>
            <person name="Futagami T."/>
        </authorList>
    </citation>
    <scope>NUCLEOTIDE SEQUENCE</scope>
    <source>
        <strain evidence="2">MK2</strain>
    </source>
</reference>
<dbReference type="GeneID" id="64970694"/>
<dbReference type="KEGG" id="apuu:APUU_21121A"/>
<evidence type="ECO:0000256" key="1">
    <source>
        <dbReference type="SAM" id="MobiDB-lite"/>
    </source>
</evidence>
<evidence type="ECO:0000313" key="3">
    <source>
        <dbReference type="Proteomes" id="UP000654913"/>
    </source>
</evidence>
<evidence type="ECO:0000313" key="2">
    <source>
        <dbReference type="EMBL" id="BCS20689.1"/>
    </source>
</evidence>
<organism evidence="2 3">
    <name type="scientific">Aspergillus puulaauensis</name>
    <dbReference type="NCBI Taxonomy" id="1220207"/>
    <lineage>
        <taxon>Eukaryota</taxon>
        <taxon>Fungi</taxon>
        <taxon>Dikarya</taxon>
        <taxon>Ascomycota</taxon>
        <taxon>Pezizomycotina</taxon>
        <taxon>Eurotiomycetes</taxon>
        <taxon>Eurotiomycetidae</taxon>
        <taxon>Eurotiales</taxon>
        <taxon>Aspergillaceae</taxon>
        <taxon>Aspergillus</taxon>
    </lineage>
</organism>
<protein>
    <submittedName>
        <fullName evidence="2">Uncharacterized protein</fullName>
    </submittedName>
</protein>
<feature type="region of interest" description="Disordered" evidence="1">
    <location>
        <begin position="71"/>
        <end position="95"/>
    </location>
</feature>
<dbReference type="OrthoDB" id="4199007at2759"/>
<proteinExistence type="predicted"/>
<reference evidence="2" key="2">
    <citation type="submission" date="2021-02" db="EMBL/GenBank/DDBJ databases">
        <title>Aspergillus puulaauensis MK2 genome sequence.</title>
        <authorList>
            <person name="Futagami T."/>
            <person name="Mori K."/>
            <person name="Kadooka C."/>
            <person name="Tanaka T."/>
        </authorList>
    </citation>
    <scope>NUCLEOTIDE SEQUENCE</scope>
    <source>
        <strain evidence="2">MK2</strain>
    </source>
</reference>
<name>A0A7R7XG70_9EURO</name>
<gene>
    <name evidence="2" type="ORF">APUU_21121A</name>
</gene>
<feature type="region of interest" description="Disordered" evidence="1">
    <location>
        <begin position="372"/>
        <end position="392"/>
    </location>
</feature>
<dbReference type="Proteomes" id="UP000654913">
    <property type="component" value="Chromosome 2"/>
</dbReference>
<feature type="compositionally biased region" description="Polar residues" evidence="1">
    <location>
        <begin position="372"/>
        <end position="388"/>
    </location>
</feature>
<dbReference type="AlphaFoldDB" id="A0A7R7XG70"/>
<keyword evidence="3" id="KW-1185">Reference proteome</keyword>
<dbReference type="RefSeq" id="XP_041552883.1">
    <property type="nucleotide sequence ID" value="XM_041699838.1"/>
</dbReference>